<organism evidence="1 2">
    <name type="scientific">Rhinolophus ferrumequinum</name>
    <name type="common">Greater horseshoe bat</name>
    <dbReference type="NCBI Taxonomy" id="59479"/>
    <lineage>
        <taxon>Eukaryota</taxon>
        <taxon>Metazoa</taxon>
        <taxon>Chordata</taxon>
        <taxon>Craniata</taxon>
        <taxon>Vertebrata</taxon>
        <taxon>Euteleostomi</taxon>
        <taxon>Mammalia</taxon>
        <taxon>Eutheria</taxon>
        <taxon>Laurasiatheria</taxon>
        <taxon>Chiroptera</taxon>
        <taxon>Yinpterochiroptera</taxon>
        <taxon>Rhinolophoidea</taxon>
        <taxon>Rhinolophidae</taxon>
        <taxon>Rhinolophinae</taxon>
        <taxon>Rhinolophus</taxon>
    </lineage>
</organism>
<proteinExistence type="predicted"/>
<evidence type="ECO:0000313" key="1">
    <source>
        <dbReference type="Ensembl" id="ENSRFEP00010000799.1"/>
    </source>
</evidence>
<reference evidence="1" key="5">
    <citation type="submission" date="2025-09" db="UniProtKB">
        <authorList>
            <consortium name="Ensembl"/>
        </authorList>
    </citation>
    <scope>IDENTIFICATION</scope>
</reference>
<dbReference type="AlphaFoldDB" id="A0A671DRK5"/>
<dbReference type="Ensembl" id="ENSRFET00010000897.1">
    <property type="protein sequence ID" value="ENSRFEP00010000799.1"/>
    <property type="gene ID" value="ENSRFEG00010000582.1"/>
</dbReference>
<sequence>MFLRMLLTDDAHLRTALPDRQTYTWDPHVHVTSRGNGNLWPQHLCLAQMQVIVCSYHLLSPYCVSGAKLVLYTSCNLCKIGHFISILHGQTENVRNN</sequence>
<reference evidence="1 2" key="1">
    <citation type="journal article" date="2015" name="Annu Rev Anim Biosci">
        <title>The Genome 10K Project: a way forward.</title>
        <authorList>
            <person name="Koepfli K.P."/>
            <person name="Paten B."/>
            <person name="O'Brien S.J."/>
            <person name="Koepfli K.P."/>
            <person name="Paten B."/>
            <person name="Antunes A."/>
            <person name="Belov K."/>
            <person name="Bustamante C."/>
            <person name="Castoe T.A."/>
            <person name="Clawson H."/>
            <person name="Crawford A.J."/>
            <person name="Diekhans M."/>
            <person name="Distel D."/>
            <person name="Durbin R."/>
            <person name="Earl D."/>
            <person name="Fujita M.K."/>
            <person name="Gamble T."/>
            <person name="Georges A."/>
            <person name="Gemmell N."/>
            <person name="Gilbert M.T."/>
            <person name="Graves J.M."/>
            <person name="Green R.E."/>
            <person name="Hickey G."/>
            <person name="Jarvis E.D."/>
            <person name="Johnson W."/>
            <person name="Komissarov A."/>
            <person name="Korf I."/>
            <person name="Kuhn R."/>
            <person name="Larkin D.M."/>
            <person name="Lewin H."/>
            <person name="Lopez J.V."/>
            <person name="Ma J."/>
            <person name="Marques-Bonet T."/>
            <person name="Miller W."/>
            <person name="Murphy R."/>
            <person name="Pevzner P."/>
            <person name="Shapiro B."/>
            <person name="Steiner C."/>
            <person name="Tamazian G."/>
            <person name="Venkatesh B."/>
            <person name="Wang J."/>
            <person name="Wayne R."/>
            <person name="Wiley E."/>
            <person name="Yang H."/>
            <person name="Zhang G."/>
            <person name="Haussler D."/>
            <person name="Ryder O."/>
            <person name="O'Brien S.J."/>
        </authorList>
    </citation>
    <scope>NUCLEOTIDE SEQUENCE</scope>
</reference>
<dbReference type="Proteomes" id="UP000472240">
    <property type="component" value="Chromosome 6"/>
</dbReference>
<reference evidence="1" key="4">
    <citation type="submission" date="2025-08" db="UniProtKB">
        <authorList>
            <consortium name="Ensembl"/>
        </authorList>
    </citation>
    <scope>IDENTIFICATION</scope>
</reference>
<dbReference type="GeneTree" id="ENSGT00410000025698"/>
<reference evidence="1 2" key="2">
    <citation type="journal article" date="2018" name="Annu Rev Anim Biosci">
        <title>Bat Biology, Genomes, and the Bat1K Project: To Generate Chromosome-Level Genomes for All Living Bat Species.</title>
        <authorList>
            <person name="Teeling E.C."/>
            <person name="Vernes S.C."/>
            <person name="Davalos L.M."/>
            <person name="Ray D.A."/>
            <person name="Gilbert M.T.P."/>
            <person name="Myers E."/>
        </authorList>
    </citation>
    <scope>NUCLEOTIDE SEQUENCE</scope>
</reference>
<evidence type="ECO:0000313" key="2">
    <source>
        <dbReference type="Proteomes" id="UP000472240"/>
    </source>
</evidence>
<protein>
    <submittedName>
        <fullName evidence="1">G-patch domain containing 2 like</fullName>
    </submittedName>
</protein>
<gene>
    <name evidence="1" type="primary">GPATCH2L</name>
</gene>
<reference evidence="2" key="3">
    <citation type="submission" date="2018-12" db="EMBL/GenBank/DDBJ databases">
        <title>G10K-VGP greater horseshoe bat female genome, primary haplotype.</title>
        <authorList>
            <person name="Teeling E."/>
            <person name="Myers G."/>
            <person name="Vernes S."/>
            <person name="Pippel M."/>
            <person name="Winkler S."/>
            <person name="Fedrigo O."/>
            <person name="Rhie A."/>
            <person name="Koren S."/>
            <person name="Phillippy A."/>
            <person name="Lewin H."/>
            <person name="Damas J."/>
            <person name="Howe K."/>
            <person name="Mountcastle J."/>
            <person name="Jarvis E.D."/>
        </authorList>
    </citation>
    <scope>NUCLEOTIDE SEQUENCE [LARGE SCALE GENOMIC DNA]</scope>
</reference>
<keyword evidence="2" id="KW-1185">Reference proteome</keyword>
<name>A0A671DRK5_RHIFE</name>
<accession>A0A671DRK5</accession>